<dbReference type="InterPro" id="IPR004360">
    <property type="entry name" value="Glyas_Fos-R_dOase_dom"/>
</dbReference>
<dbReference type="Proteomes" id="UP000629025">
    <property type="component" value="Unassembled WGS sequence"/>
</dbReference>
<organism evidence="3 4">
    <name type="scientific">Marinobacterium zhoushanense</name>
    <dbReference type="NCBI Taxonomy" id="1679163"/>
    <lineage>
        <taxon>Bacteria</taxon>
        <taxon>Pseudomonadati</taxon>
        <taxon>Pseudomonadota</taxon>
        <taxon>Gammaproteobacteria</taxon>
        <taxon>Oceanospirillales</taxon>
        <taxon>Oceanospirillaceae</taxon>
        <taxon>Marinobacterium</taxon>
    </lineage>
</organism>
<dbReference type="PANTHER" id="PTHR43048:SF3">
    <property type="entry name" value="METHYLMALONYL-COA EPIMERASE, MITOCHONDRIAL"/>
    <property type="match status" value="1"/>
</dbReference>
<evidence type="ECO:0000313" key="4">
    <source>
        <dbReference type="Proteomes" id="UP000629025"/>
    </source>
</evidence>
<keyword evidence="1" id="KW-0479">Metal-binding</keyword>
<dbReference type="Gene3D" id="3.10.180.10">
    <property type="entry name" value="2,3-Dihydroxybiphenyl 1,2-Dioxygenase, domain 1"/>
    <property type="match status" value="2"/>
</dbReference>
<dbReference type="RefSeq" id="WP_188745419.1">
    <property type="nucleotide sequence ID" value="NZ_BMIJ01000001.1"/>
</dbReference>
<proteinExistence type="predicted"/>
<sequence length="311" mass="34649">MSVINVKDIAYVRYQAPDLDAMESFLKDFGMSVAHRSDDALYMRGCGEQPFVHVTERGERKTLGFGLLAQSEADLAKLAAHLGSEVERVTEPGGGKRVRVQDPDGNQIDVIYGFEPVERVSVREPVLMNPASGRQRFGEVVRIPPGPSHVMRCGHIALLVADFSRSFAFYREIFGFAPSDTYYAGAPENVVAAFMHCDLGDQFTDHHTLALIGAQDGVARFDHTAFEVIDLDDLMRGNEHLAKNAHEHSWGVGRHVQGSQLFDYWRDPFGHKVEHWTDGDLVNRHTPVNSAALSGGELCQWAPELKPEFFK</sequence>
<feature type="domain" description="VOC" evidence="2">
    <location>
        <begin position="152"/>
        <end position="278"/>
    </location>
</feature>
<dbReference type="InterPro" id="IPR037523">
    <property type="entry name" value="VOC_core"/>
</dbReference>
<name>A0ABQ1K0U8_9GAMM</name>
<gene>
    <name evidence="3" type="ORF">GCM10011352_03910</name>
</gene>
<dbReference type="PANTHER" id="PTHR43048">
    <property type="entry name" value="METHYLMALONYL-COA EPIMERASE"/>
    <property type="match status" value="1"/>
</dbReference>
<accession>A0ABQ1K0U8</accession>
<reference evidence="4" key="1">
    <citation type="journal article" date="2019" name="Int. J. Syst. Evol. Microbiol.">
        <title>The Global Catalogue of Microorganisms (GCM) 10K type strain sequencing project: providing services to taxonomists for standard genome sequencing and annotation.</title>
        <authorList>
            <consortium name="The Broad Institute Genomics Platform"/>
            <consortium name="The Broad Institute Genome Sequencing Center for Infectious Disease"/>
            <person name="Wu L."/>
            <person name="Ma J."/>
        </authorList>
    </citation>
    <scope>NUCLEOTIDE SEQUENCE [LARGE SCALE GENOMIC DNA]</scope>
    <source>
        <strain evidence="4">CGMCC 1.15341</strain>
    </source>
</reference>
<comment type="caution">
    <text evidence="3">The sequence shown here is derived from an EMBL/GenBank/DDBJ whole genome shotgun (WGS) entry which is preliminary data.</text>
</comment>
<protein>
    <submittedName>
        <fullName evidence="3">2,3-dihydroxybiphenyl 1,2-dioxygenase</fullName>
    </submittedName>
</protein>
<dbReference type="EMBL" id="BMIJ01000001">
    <property type="protein sequence ID" value="GGB81392.1"/>
    <property type="molecule type" value="Genomic_DNA"/>
</dbReference>
<dbReference type="InterPro" id="IPR018146">
    <property type="entry name" value="Glyoxalase_1_CS"/>
</dbReference>
<dbReference type="Pfam" id="PF00903">
    <property type="entry name" value="Glyoxalase"/>
    <property type="match status" value="2"/>
</dbReference>
<evidence type="ECO:0000259" key="2">
    <source>
        <dbReference type="PROSITE" id="PS51819"/>
    </source>
</evidence>
<evidence type="ECO:0000313" key="3">
    <source>
        <dbReference type="EMBL" id="GGB81392.1"/>
    </source>
</evidence>
<dbReference type="PROSITE" id="PS00934">
    <property type="entry name" value="GLYOXALASE_I_1"/>
    <property type="match status" value="1"/>
</dbReference>
<dbReference type="SUPFAM" id="SSF54593">
    <property type="entry name" value="Glyoxalase/Bleomycin resistance protein/Dihydroxybiphenyl dioxygenase"/>
    <property type="match status" value="1"/>
</dbReference>
<keyword evidence="4" id="KW-1185">Reference proteome</keyword>
<dbReference type="PROSITE" id="PS51819">
    <property type="entry name" value="VOC"/>
    <property type="match status" value="2"/>
</dbReference>
<evidence type="ECO:0000256" key="1">
    <source>
        <dbReference type="ARBA" id="ARBA00022723"/>
    </source>
</evidence>
<feature type="domain" description="VOC" evidence="2">
    <location>
        <begin position="8"/>
        <end position="113"/>
    </location>
</feature>
<dbReference type="InterPro" id="IPR051785">
    <property type="entry name" value="MMCE/EMCE_epimerase"/>
</dbReference>
<dbReference type="InterPro" id="IPR029068">
    <property type="entry name" value="Glyas_Bleomycin-R_OHBP_Dase"/>
</dbReference>